<evidence type="ECO:0000313" key="3">
    <source>
        <dbReference type="Proteomes" id="UP000186002"/>
    </source>
</evidence>
<dbReference type="Gene3D" id="3.40.50.1820">
    <property type="entry name" value="alpha/beta hydrolase"/>
    <property type="match status" value="1"/>
</dbReference>
<dbReference type="AlphaFoldDB" id="A0A1M6YYQ4"/>
<dbReference type="InterPro" id="IPR029058">
    <property type="entry name" value="AB_hydrolase_fold"/>
</dbReference>
<keyword evidence="3" id="KW-1185">Reference proteome</keyword>
<organism evidence="2 3">
    <name type="scientific">Roseibium suaedae</name>
    <dbReference type="NCBI Taxonomy" id="735517"/>
    <lineage>
        <taxon>Bacteria</taxon>
        <taxon>Pseudomonadati</taxon>
        <taxon>Pseudomonadota</taxon>
        <taxon>Alphaproteobacteria</taxon>
        <taxon>Hyphomicrobiales</taxon>
        <taxon>Stappiaceae</taxon>
        <taxon>Roseibium</taxon>
    </lineage>
</organism>
<dbReference type="OrthoDB" id="3647650at2"/>
<dbReference type="EMBL" id="FRBW01000001">
    <property type="protein sequence ID" value="SHL23222.1"/>
    <property type="molecule type" value="Genomic_DNA"/>
</dbReference>
<proteinExistence type="predicted"/>
<dbReference type="Pfam" id="PF01738">
    <property type="entry name" value="DLH"/>
    <property type="match status" value="1"/>
</dbReference>
<dbReference type="PANTHER" id="PTHR22946:SF8">
    <property type="entry name" value="ACETYL XYLAN ESTERASE DOMAIN-CONTAINING PROTEIN"/>
    <property type="match status" value="1"/>
</dbReference>
<gene>
    <name evidence="2" type="ORF">SAMN05444272_0075</name>
</gene>
<name>A0A1M6YYQ4_9HYPH</name>
<dbReference type="PANTHER" id="PTHR22946">
    <property type="entry name" value="DIENELACTONE HYDROLASE DOMAIN-CONTAINING PROTEIN-RELATED"/>
    <property type="match status" value="1"/>
</dbReference>
<feature type="domain" description="Dienelactone hydrolase" evidence="1">
    <location>
        <begin position="137"/>
        <end position="232"/>
    </location>
</feature>
<dbReference type="InterPro" id="IPR002925">
    <property type="entry name" value="Dienelactn_hydro"/>
</dbReference>
<dbReference type="STRING" id="735517.SAMN05444272_0075"/>
<accession>A0A1M6YYQ4</accession>
<dbReference type="GO" id="GO:0016787">
    <property type="term" value="F:hydrolase activity"/>
    <property type="evidence" value="ECO:0007669"/>
    <property type="project" value="UniProtKB-KW"/>
</dbReference>
<dbReference type="SUPFAM" id="SSF53474">
    <property type="entry name" value="alpha/beta-Hydrolases"/>
    <property type="match status" value="1"/>
</dbReference>
<evidence type="ECO:0000259" key="1">
    <source>
        <dbReference type="Pfam" id="PF01738"/>
    </source>
</evidence>
<keyword evidence="2" id="KW-0378">Hydrolase</keyword>
<reference evidence="2 3" key="1">
    <citation type="submission" date="2016-11" db="EMBL/GenBank/DDBJ databases">
        <authorList>
            <person name="Jaros S."/>
            <person name="Januszkiewicz K."/>
            <person name="Wedrychowicz H."/>
        </authorList>
    </citation>
    <scope>NUCLEOTIDE SEQUENCE [LARGE SCALE GENOMIC DNA]</scope>
    <source>
        <strain evidence="2 3">DSM 22153</strain>
    </source>
</reference>
<sequence length="344" mass="36265">MNAPSDPATTPQPQLQPLPLPDFLEARRHALPMDLGFGGSGFEDWRRRLLALWQDSLPPSGGMPEAERDGTRLTLRFATGAKTEGCLMLPKGKPPFPAVLLLHDHGGAFELGWQKLFDLPASETGRARHYDGRAPASALLEAGFAVLCLDALGWGSRFAGGYSHQQALAANALGLGWSLAGLVAAEDIQAARWLASLAEIDPQRISAFGFSFGGFRAWQVAALSSDVGAAASVGWMAERADLMQPGAPLLKGQSAFYFLHPALAALADFPDLAGLAAGKPLFFRSGRGDPHMPEESAARAFARITSICTAAKAPAPDTGFHDYAHTCPAPVLAEAVAFLGKTAG</sequence>
<dbReference type="InterPro" id="IPR050261">
    <property type="entry name" value="FrsA_esterase"/>
</dbReference>
<dbReference type="RefSeq" id="WP_139250970.1">
    <property type="nucleotide sequence ID" value="NZ_FRBW01000001.1"/>
</dbReference>
<protein>
    <submittedName>
        <fullName evidence="2">Dienelactone hydrolase family protein</fullName>
    </submittedName>
</protein>
<dbReference type="Proteomes" id="UP000186002">
    <property type="component" value="Unassembled WGS sequence"/>
</dbReference>
<evidence type="ECO:0000313" key="2">
    <source>
        <dbReference type="EMBL" id="SHL23222.1"/>
    </source>
</evidence>